<comment type="caution">
    <text evidence="1">The sequence shown here is derived from an EMBL/GenBank/DDBJ whole genome shotgun (WGS) entry which is preliminary data.</text>
</comment>
<sequence length="498" mass="57635">MKNIIKLFFVLFFFLGFKYESNAQIYDIVFGDDLKEDAREIISQMFEGMDKLVNDAIDRGDFITESRLKEAGLMLDGIKNFIHNERIETINSLDIQRLNTLKGLDQMMAGNIPSIYEINDLSAILTANTQDIANSLGGIINTRDKFGIYRINGISQEYKETGLYRVNFIGNVFGKKDIQNTVIIDGIERVLHQGTNINNMYVEFPSSEINAKFKGTEVSRIPINIIGVRIKKNIFGTKRDTLVSFKNTILLHPKYPIQYELVEISKNFEWSEALVGNVKEMFTVPNQKTTISTNVPDGLRIDSLKTRFYDPSNAIEIFNSKECPKIQLEKEAEEFNKKMELQERAMWRLSGNNSISLPKRTVNFNCDSWKTDNLNEIGYWCDKPIYFNEQTAVRRTFYTSKRQKIWIEIFYNKKIPCQPIEISRKLKNDNNGYLSYGVYESDYFSSDYASYRLKVKYFYDNWRIINPTSATTIKGIRTDMEVGAIKRLTINISSLTGF</sequence>
<reference evidence="1 2" key="1">
    <citation type="submission" date="2018-09" db="EMBL/GenBank/DDBJ databases">
        <title>Genomic Encyclopedia of Archaeal and Bacterial Type Strains, Phase II (KMG-II): from individual species to whole genera.</title>
        <authorList>
            <person name="Goeker M."/>
        </authorList>
    </citation>
    <scope>NUCLEOTIDE SEQUENCE [LARGE SCALE GENOMIC DNA]</scope>
    <source>
        <strain evidence="1 2">DSM 27148</strain>
    </source>
</reference>
<dbReference type="Proteomes" id="UP000283387">
    <property type="component" value="Unassembled WGS sequence"/>
</dbReference>
<organism evidence="1 2">
    <name type="scientific">Mangrovibacterium diazotrophicum</name>
    <dbReference type="NCBI Taxonomy" id="1261403"/>
    <lineage>
        <taxon>Bacteria</taxon>
        <taxon>Pseudomonadati</taxon>
        <taxon>Bacteroidota</taxon>
        <taxon>Bacteroidia</taxon>
        <taxon>Marinilabiliales</taxon>
        <taxon>Prolixibacteraceae</taxon>
        <taxon>Mangrovibacterium</taxon>
    </lineage>
</organism>
<name>A0A419W4T9_9BACT</name>
<evidence type="ECO:0000313" key="1">
    <source>
        <dbReference type="EMBL" id="RKD90462.1"/>
    </source>
</evidence>
<gene>
    <name evidence="1" type="ORF">BC643_0802</name>
</gene>
<protein>
    <submittedName>
        <fullName evidence="1">Uncharacterized protein</fullName>
    </submittedName>
</protein>
<dbReference type="EMBL" id="RAPN01000001">
    <property type="protein sequence ID" value="RKD90462.1"/>
    <property type="molecule type" value="Genomic_DNA"/>
</dbReference>
<dbReference type="AlphaFoldDB" id="A0A419W4T9"/>
<keyword evidence="2" id="KW-1185">Reference proteome</keyword>
<evidence type="ECO:0000313" key="2">
    <source>
        <dbReference type="Proteomes" id="UP000283387"/>
    </source>
</evidence>
<proteinExistence type="predicted"/>
<accession>A0A419W4T9</accession>
<dbReference type="RefSeq" id="WP_147377134.1">
    <property type="nucleotide sequence ID" value="NZ_RAPN01000001.1"/>
</dbReference>